<feature type="transmembrane region" description="Helical" evidence="2">
    <location>
        <begin position="20"/>
        <end position="39"/>
    </location>
</feature>
<gene>
    <name evidence="3" type="ORF">AAJCM20276_24580</name>
</gene>
<feature type="compositionally biased region" description="Pro residues" evidence="1">
    <location>
        <begin position="54"/>
        <end position="71"/>
    </location>
</feature>
<protein>
    <submittedName>
        <fullName evidence="3">Uncharacterized protein</fullName>
    </submittedName>
</protein>
<dbReference type="Proteomes" id="UP000515220">
    <property type="component" value="Chromosome"/>
</dbReference>
<keyword evidence="2" id="KW-1133">Transmembrane helix</keyword>
<keyword evidence="2" id="KW-0812">Transmembrane</keyword>
<keyword evidence="2" id="KW-0472">Membrane</keyword>
<evidence type="ECO:0000313" key="3">
    <source>
        <dbReference type="EMBL" id="BCI67834.1"/>
    </source>
</evidence>
<dbReference type="AlphaFoldDB" id="A0A6S6PRV1"/>
<sequence length="71" mass="7256">MEDKLMQGMTPDFQKRQMPAASLIIAASVAAAGLLVTLVSNAMGNRKATSTPPSNTPPPAVPPTATPKPAV</sequence>
<reference evidence="3 4" key="1">
    <citation type="submission" date="2020-07" db="EMBL/GenBank/DDBJ databases">
        <title>Complete Genome Sequence of an acetic acid bacterium, Acetobacter aceti JCM20276.</title>
        <authorList>
            <person name="Hirose Y."/>
            <person name="Mihara H."/>
        </authorList>
    </citation>
    <scope>NUCLEOTIDE SEQUENCE [LARGE SCALE GENOMIC DNA]</scope>
    <source>
        <strain evidence="3 4">JCM20276</strain>
    </source>
</reference>
<organism evidence="3 4">
    <name type="scientific">Acetobacter aceti</name>
    <dbReference type="NCBI Taxonomy" id="435"/>
    <lineage>
        <taxon>Bacteria</taxon>
        <taxon>Pseudomonadati</taxon>
        <taxon>Pseudomonadota</taxon>
        <taxon>Alphaproteobacteria</taxon>
        <taxon>Acetobacterales</taxon>
        <taxon>Acetobacteraceae</taxon>
        <taxon>Acetobacter</taxon>
        <taxon>Acetobacter subgen. Acetobacter</taxon>
    </lineage>
</organism>
<evidence type="ECO:0000256" key="1">
    <source>
        <dbReference type="SAM" id="MobiDB-lite"/>
    </source>
</evidence>
<accession>A0A6S6PRV1</accession>
<proteinExistence type="predicted"/>
<name>A0A6S6PRV1_ACEAC</name>
<evidence type="ECO:0000256" key="2">
    <source>
        <dbReference type="SAM" id="Phobius"/>
    </source>
</evidence>
<dbReference type="EMBL" id="AP023326">
    <property type="protein sequence ID" value="BCI67834.1"/>
    <property type="molecule type" value="Genomic_DNA"/>
</dbReference>
<evidence type="ECO:0000313" key="4">
    <source>
        <dbReference type="Proteomes" id="UP000515220"/>
    </source>
</evidence>
<feature type="region of interest" description="Disordered" evidence="1">
    <location>
        <begin position="45"/>
        <end position="71"/>
    </location>
</feature>